<dbReference type="PANTHER" id="PTHR43781">
    <property type="entry name" value="SACCHAROPINE DEHYDROGENASE"/>
    <property type="match status" value="1"/>
</dbReference>
<name>A0ABQ2H0L7_9DEIO</name>
<dbReference type="EMBL" id="BMOM01000048">
    <property type="protein sequence ID" value="GGM21390.1"/>
    <property type="molecule type" value="Genomic_DNA"/>
</dbReference>
<dbReference type="Pfam" id="PF03435">
    <property type="entry name" value="Sacchrp_dh_NADP"/>
    <property type="match status" value="1"/>
</dbReference>
<gene>
    <name evidence="2" type="ORF">GCM10010841_31620</name>
</gene>
<evidence type="ECO:0000313" key="3">
    <source>
        <dbReference type="Proteomes" id="UP000661918"/>
    </source>
</evidence>
<dbReference type="InterPro" id="IPR036291">
    <property type="entry name" value="NAD(P)-bd_dom_sf"/>
</dbReference>
<evidence type="ECO:0000259" key="1">
    <source>
        <dbReference type="Pfam" id="PF03435"/>
    </source>
</evidence>
<protein>
    <submittedName>
        <fullName evidence="2">Saccharopine dehydrogenase</fullName>
    </submittedName>
</protein>
<comment type="caution">
    <text evidence="2">The sequence shown here is derived from an EMBL/GenBank/DDBJ whole genome shotgun (WGS) entry which is preliminary data.</text>
</comment>
<feature type="domain" description="Saccharopine dehydrogenase NADP binding" evidence="1">
    <location>
        <begin position="2"/>
        <end position="114"/>
    </location>
</feature>
<dbReference type="InterPro" id="IPR005097">
    <property type="entry name" value="Sacchrp_dh_NADP-bd"/>
</dbReference>
<organism evidence="2 3">
    <name type="scientific">Deinococcus aerophilus</name>
    <dbReference type="NCBI Taxonomy" id="522488"/>
    <lineage>
        <taxon>Bacteria</taxon>
        <taxon>Thermotogati</taxon>
        <taxon>Deinococcota</taxon>
        <taxon>Deinococci</taxon>
        <taxon>Deinococcales</taxon>
        <taxon>Deinococcaceae</taxon>
        <taxon>Deinococcus</taxon>
    </lineage>
</organism>
<sequence>MIYGANGFTGQLIAREAVKRGLTPVLAGRSAEAIRPLAGELGLDSRVFGLGGSGEVLEGIRDMRLVLHCAGPFSRTQRPMLEGCLGTGTHYLDITGEHAALEALHWRGPEARQANVVAVAGVGFDVVPTDAVAVRLAEVLPSATRLRLAFRGGTLSRGTAITMAESTGEGGLSRQGGLFVREPVAARTWQVEHNGRYSTAVSIPWGDVVTAYYSTGIPTVETYLAVPPGAALVMRGNGWLAPLLRLPALQRLLAERASRAKGPTETELREGHTVVWGEVTDRAGNRRAMKLVGPDGYRFTVESALAAVGRVLAGGVPAGAWTPSQAFGAAFVTTLPGVELLQDARYA</sequence>
<reference evidence="3" key="1">
    <citation type="journal article" date="2019" name="Int. J. Syst. Evol. Microbiol.">
        <title>The Global Catalogue of Microorganisms (GCM) 10K type strain sequencing project: providing services to taxonomists for standard genome sequencing and annotation.</title>
        <authorList>
            <consortium name="The Broad Institute Genomics Platform"/>
            <consortium name="The Broad Institute Genome Sequencing Center for Infectious Disease"/>
            <person name="Wu L."/>
            <person name="Ma J."/>
        </authorList>
    </citation>
    <scope>NUCLEOTIDE SEQUENCE [LARGE SCALE GENOMIC DNA]</scope>
    <source>
        <strain evidence="3">JCM 15443</strain>
    </source>
</reference>
<dbReference type="PANTHER" id="PTHR43781:SF1">
    <property type="entry name" value="SACCHAROPINE DEHYDROGENASE"/>
    <property type="match status" value="1"/>
</dbReference>
<proteinExistence type="predicted"/>
<evidence type="ECO:0000313" key="2">
    <source>
        <dbReference type="EMBL" id="GGM21390.1"/>
    </source>
</evidence>
<dbReference type="Gene3D" id="3.40.50.720">
    <property type="entry name" value="NAD(P)-binding Rossmann-like Domain"/>
    <property type="match status" value="1"/>
</dbReference>
<keyword evidence="3" id="KW-1185">Reference proteome</keyword>
<dbReference type="Proteomes" id="UP000661918">
    <property type="component" value="Unassembled WGS sequence"/>
</dbReference>
<accession>A0ABQ2H0L7</accession>
<dbReference type="SUPFAM" id="SSF51735">
    <property type="entry name" value="NAD(P)-binding Rossmann-fold domains"/>
    <property type="match status" value="1"/>
</dbReference>